<dbReference type="InterPro" id="IPR000504">
    <property type="entry name" value="RRM_dom"/>
</dbReference>
<feature type="compositionally biased region" description="Polar residues" evidence="7">
    <location>
        <begin position="357"/>
        <end position="369"/>
    </location>
</feature>
<dbReference type="Gene3D" id="1.25.40.10">
    <property type="entry name" value="Tetratricopeptide repeat domain"/>
    <property type="match status" value="1"/>
</dbReference>
<dbReference type="GO" id="GO:0003723">
    <property type="term" value="F:RNA binding"/>
    <property type="evidence" value="ECO:0007669"/>
    <property type="project" value="UniProtKB-UniRule"/>
</dbReference>
<protein>
    <submittedName>
        <fullName evidence="8">EMBRYO DEFECTIVE 140</fullName>
    </submittedName>
</protein>
<feature type="region of interest" description="Disordered" evidence="7">
    <location>
        <begin position="270"/>
        <end position="328"/>
    </location>
</feature>
<keyword evidence="2" id="KW-0507">mRNA processing</keyword>
<dbReference type="SMART" id="SM00386">
    <property type="entry name" value="HAT"/>
    <property type="match status" value="4"/>
</dbReference>
<organism evidence="8">
    <name type="scientific">Zea mays</name>
    <name type="common">Maize</name>
    <dbReference type="NCBI Taxonomy" id="4577"/>
    <lineage>
        <taxon>Eukaryota</taxon>
        <taxon>Viridiplantae</taxon>
        <taxon>Streptophyta</taxon>
        <taxon>Embryophyta</taxon>
        <taxon>Tracheophyta</taxon>
        <taxon>Spermatophyta</taxon>
        <taxon>Magnoliopsida</taxon>
        <taxon>Liliopsida</taxon>
        <taxon>Poales</taxon>
        <taxon>Poaceae</taxon>
        <taxon>PACMAD clade</taxon>
        <taxon>Panicoideae</taxon>
        <taxon>Andropogonodae</taxon>
        <taxon>Andropogoneae</taxon>
        <taxon>Tripsacinae</taxon>
        <taxon>Zea</taxon>
    </lineage>
</organism>
<dbReference type="Pfam" id="PF00076">
    <property type="entry name" value="RRM_1"/>
    <property type="match status" value="1"/>
</dbReference>
<dbReference type="SMART" id="SM00360">
    <property type="entry name" value="RRM"/>
    <property type="match status" value="1"/>
</dbReference>
<keyword evidence="6" id="KW-0694">RNA-binding</keyword>
<dbReference type="InterPro" id="IPR012677">
    <property type="entry name" value="Nucleotide-bd_a/b_plait_sf"/>
</dbReference>
<feature type="region of interest" description="Disordered" evidence="7">
    <location>
        <begin position="347"/>
        <end position="369"/>
    </location>
</feature>
<evidence type="ECO:0000313" key="8">
    <source>
        <dbReference type="EMBL" id="AQK78279.1"/>
    </source>
</evidence>
<dbReference type="EMBL" id="CM000782">
    <property type="protein sequence ID" value="AQK78279.1"/>
    <property type="molecule type" value="Genomic_DNA"/>
</dbReference>
<sequence length="539" mass="60949">MQAHLKKYIKFEEASGDPARVQVLYERAVSELPVSSDIWMGYTSYLDRTLKVPSVVRSVYYRATRNCTWVGELWVHYLLSLERIRASEEELQHVFERAIQCTFSTIQEYFNIYLTRVHGLRRRISDGLDFQLIRQTLTDAAEFLSSQLSTKELLRLYAYWAKLELSLGKDLSAARGVWENAIKKSGSVFEVWEQYILMEIKMDHVHEARSLYKRCYSKRFAGSGSEEICYSWIRFEEENGTLDDYDLAVKKVTPRLKELMTFKSQEEAKVEAYPNLNDNSNANDSSQKRKPSNNKQQPPAKKRKENPPKSTMPSDDQGSNVQSGHSGAVTDVEVGGASREKVMASIEMKVDSDSRTGKSSSNEPKPSFYNDNCTVFVSNIDLKANEDDLRRFFSDIGGATAIRLLRDRFTKKSRGLAYVDFLDNKHLEAAIKKNKQKLLGKKVSIARSDPSKGKKSREAGQTSQDNLPPSGGDDAKATGSSGPDNEVPKGDAKTIGKNTLFAPRALVKPLGWTNKDEKKPDVAGELKSNEEFRNLLLKK</sequence>
<dbReference type="SUPFAM" id="SSF54928">
    <property type="entry name" value="RNA-binding domain, RBD"/>
    <property type="match status" value="1"/>
</dbReference>
<dbReference type="PROSITE" id="PS50102">
    <property type="entry name" value="RRM"/>
    <property type="match status" value="1"/>
</dbReference>
<evidence type="ECO:0000256" key="6">
    <source>
        <dbReference type="PROSITE-ProRule" id="PRU00176"/>
    </source>
</evidence>
<evidence type="ECO:0000256" key="2">
    <source>
        <dbReference type="ARBA" id="ARBA00022664"/>
    </source>
</evidence>
<name>A0A1D6LE84_MAIZE</name>
<evidence type="ECO:0000256" key="7">
    <source>
        <dbReference type="SAM" id="MobiDB-lite"/>
    </source>
</evidence>
<dbReference type="PANTHER" id="PTHR17204">
    <property type="entry name" value="PRE-MRNA PROCESSING PROTEIN PRP39-RELATED"/>
    <property type="match status" value="1"/>
</dbReference>
<comment type="subcellular location">
    <subcellularLocation>
        <location evidence="1">Nucleus</location>
    </subcellularLocation>
</comment>
<dbReference type="AlphaFoldDB" id="A0A1D6LE84"/>
<evidence type="ECO:0000256" key="1">
    <source>
        <dbReference type="ARBA" id="ARBA00004123"/>
    </source>
</evidence>
<dbReference type="SUPFAM" id="SSF48452">
    <property type="entry name" value="TPR-like"/>
    <property type="match status" value="1"/>
</dbReference>
<dbReference type="InterPro" id="IPR003107">
    <property type="entry name" value="HAT"/>
</dbReference>
<feature type="compositionally biased region" description="Low complexity" evidence="7">
    <location>
        <begin position="275"/>
        <end position="285"/>
    </location>
</feature>
<dbReference type="InterPro" id="IPR011990">
    <property type="entry name" value="TPR-like_helical_dom_sf"/>
</dbReference>
<keyword evidence="4" id="KW-0508">mRNA splicing</keyword>
<dbReference type="PANTHER" id="PTHR17204:SF25">
    <property type="entry name" value="RRM DOMAIN-CONTAINING PROTEIN"/>
    <property type="match status" value="1"/>
</dbReference>
<dbReference type="Gene3D" id="3.30.70.330">
    <property type="match status" value="1"/>
</dbReference>
<reference evidence="8" key="1">
    <citation type="submission" date="2015-12" db="EMBL/GenBank/DDBJ databases">
        <title>Update maize B73 reference genome by single molecule sequencing technologies.</title>
        <authorList>
            <consortium name="Maize Genome Sequencing Project"/>
            <person name="Ware D."/>
        </authorList>
    </citation>
    <scope>NUCLEOTIDE SEQUENCE</scope>
    <source>
        <tissue evidence="8">Seedling</tissue>
    </source>
</reference>
<dbReference type="Pfam" id="PF23240">
    <property type="entry name" value="HAT_PRP39_N"/>
    <property type="match status" value="1"/>
</dbReference>
<dbReference type="InterPro" id="IPR035979">
    <property type="entry name" value="RBD_domain_sf"/>
</dbReference>
<evidence type="ECO:0000256" key="5">
    <source>
        <dbReference type="ARBA" id="ARBA00023242"/>
    </source>
</evidence>
<dbReference type="GO" id="GO:0008380">
    <property type="term" value="P:RNA splicing"/>
    <property type="evidence" value="ECO:0007669"/>
    <property type="project" value="UniProtKB-KW"/>
</dbReference>
<keyword evidence="5" id="KW-0539">Nucleus</keyword>
<accession>A0A1D6LE84</accession>
<gene>
    <name evidence="8" type="ORF">ZEAMMB73_Zm00001d035065</name>
</gene>
<evidence type="ECO:0000256" key="4">
    <source>
        <dbReference type="ARBA" id="ARBA00023187"/>
    </source>
</evidence>
<feature type="compositionally biased region" description="Basic and acidic residues" evidence="7">
    <location>
        <begin position="347"/>
        <end position="356"/>
    </location>
</feature>
<feature type="compositionally biased region" description="Polar residues" evidence="7">
    <location>
        <begin position="308"/>
        <end position="325"/>
    </location>
</feature>
<proteinExistence type="predicted"/>
<dbReference type="GO" id="GO:0005634">
    <property type="term" value="C:nucleus"/>
    <property type="evidence" value="ECO:0007669"/>
    <property type="project" value="UniProtKB-SubCell"/>
</dbReference>
<evidence type="ECO:0000256" key="3">
    <source>
        <dbReference type="ARBA" id="ARBA00022737"/>
    </source>
</evidence>
<feature type="compositionally biased region" description="Basic and acidic residues" evidence="7">
    <location>
        <begin position="449"/>
        <end position="458"/>
    </location>
</feature>
<keyword evidence="3" id="KW-0677">Repeat</keyword>
<feature type="region of interest" description="Disordered" evidence="7">
    <location>
        <begin position="441"/>
        <end position="498"/>
    </location>
</feature>
<dbReference type="ExpressionAtlas" id="A0A1D6LE84">
    <property type="expression patterns" value="baseline and differential"/>
</dbReference>
<dbReference type="GO" id="GO:0006397">
    <property type="term" value="P:mRNA processing"/>
    <property type="evidence" value="ECO:0007669"/>
    <property type="project" value="UniProtKB-KW"/>
</dbReference>